<dbReference type="InterPro" id="IPR047641">
    <property type="entry name" value="ABC_transpr_MalK/UgpC-like"/>
</dbReference>
<dbReference type="CDD" id="cd03301">
    <property type="entry name" value="ABC_MalK_N"/>
    <property type="match status" value="1"/>
</dbReference>
<dbReference type="NCBIfam" id="NF008653">
    <property type="entry name" value="PRK11650.1"/>
    <property type="match status" value="1"/>
</dbReference>
<dbReference type="Gene3D" id="2.40.50.140">
    <property type="entry name" value="Nucleic acid-binding proteins"/>
    <property type="match status" value="1"/>
</dbReference>
<dbReference type="InterPro" id="IPR027417">
    <property type="entry name" value="P-loop_NTPase"/>
</dbReference>
<evidence type="ECO:0000256" key="4">
    <source>
        <dbReference type="ARBA" id="ARBA00022741"/>
    </source>
</evidence>
<dbReference type="Gene3D" id="3.40.50.300">
    <property type="entry name" value="P-loop containing nucleotide triphosphate hydrolases"/>
    <property type="match status" value="1"/>
</dbReference>
<dbReference type="InterPro" id="IPR008995">
    <property type="entry name" value="Mo/tungstate-bd_C_term_dom"/>
</dbReference>
<evidence type="ECO:0000256" key="2">
    <source>
        <dbReference type="ARBA" id="ARBA00005417"/>
    </source>
</evidence>
<proteinExistence type="inferred from homology"/>
<dbReference type="Proteomes" id="UP000006180">
    <property type="component" value="Chromosome"/>
</dbReference>
<dbReference type="FunFam" id="3.40.50.300:FF:000042">
    <property type="entry name" value="Maltose/maltodextrin ABC transporter, ATP-binding protein"/>
    <property type="match status" value="1"/>
</dbReference>
<feature type="domain" description="ABC transporter" evidence="6">
    <location>
        <begin position="4"/>
        <end position="234"/>
    </location>
</feature>
<dbReference type="InterPro" id="IPR012340">
    <property type="entry name" value="NA-bd_OB-fold"/>
</dbReference>
<dbReference type="GO" id="GO:0140359">
    <property type="term" value="F:ABC-type transporter activity"/>
    <property type="evidence" value="ECO:0007669"/>
    <property type="project" value="InterPro"/>
</dbReference>
<dbReference type="GO" id="GO:0016887">
    <property type="term" value="F:ATP hydrolysis activity"/>
    <property type="evidence" value="ECO:0007669"/>
    <property type="project" value="InterPro"/>
</dbReference>
<evidence type="ECO:0000313" key="7">
    <source>
        <dbReference type="EMBL" id="AFL51749.1"/>
    </source>
</evidence>
<dbReference type="Pfam" id="PF00005">
    <property type="entry name" value="ABC_tran"/>
    <property type="match status" value="1"/>
</dbReference>
<dbReference type="SUPFAM" id="SSF50331">
    <property type="entry name" value="MOP-like"/>
    <property type="match status" value="1"/>
</dbReference>
<dbReference type="Pfam" id="PF17912">
    <property type="entry name" value="OB_MalK"/>
    <property type="match status" value="1"/>
</dbReference>
<keyword evidence="4" id="KW-0547">Nucleotide-binding</keyword>
<dbReference type="KEGG" id="sfd:USDA257_c31810"/>
<dbReference type="GO" id="GO:0055052">
    <property type="term" value="C:ATP-binding cassette (ABC) transporter complex, substrate-binding subunit-containing"/>
    <property type="evidence" value="ECO:0007669"/>
    <property type="project" value="TreeGrafter"/>
</dbReference>
<dbReference type="InterPro" id="IPR003439">
    <property type="entry name" value="ABC_transporter-like_ATP-bd"/>
</dbReference>
<dbReference type="InterPro" id="IPR017871">
    <property type="entry name" value="ABC_transporter-like_CS"/>
</dbReference>
<dbReference type="PATRIC" id="fig|1185652.3.peg.3307"/>
<sequence>MSALEIRNIQKRYGDMETLKGIDIALESGEFLVLLGSSGCGKSTLLNIIAGLAEPSGGDILVGERSILGAHPKDRDIAMVFQSYALYPNMSVARNIGFGLEMRKVPVAEREKAVRDTAKLLQIENLLDRKPSQLSGGQRQRVAIGRALVRNPRVFLFDEPLSNLDAKLRMEMRTELKRLHQMLKTTVVYVTHDQIEAMTLATRIAVMRDGRIEQLGSPGEIYDRPATLYVAGFVGSPPMNILDAEVTARDLRIAGSDEAFPLPEAFSSAVSATRRVKVGVRPEALRLATPDARGIRLPASIEVMELTGPELVTTARIGEQRITACLPPRTSLGPGSEQIFCFDEDALHLFDAENSRSLLAR</sequence>
<comment type="similarity">
    <text evidence="2">Belongs to the ABC transporter superfamily.</text>
</comment>
<organism evidence="7 8">
    <name type="scientific">Sinorhizobium fredii (strain USDA 257)</name>
    <dbReference type="NCBI Taxonomy" id="1185652"/>
    <lineage>
        <taxon>Bacteria</taxon>
        <taxon>Pseudomonadati</taxon>
        <taxon>Pseudomonadota</taxon>
        <taxon>Alphaproteobacteria</taxon>
        <taxon>Hyphomicrobiales</taxon>
        <taxon>Rhizobiaceae</taxon>
        <taxon>Sinorhizobium/Ensifer group</taxon>
        <taxon>Sinorhizobium</taxon>
    </lineage>
</organism>
<dbReference type="STRING" id="1185652.USDA257_c31810"/>
<keyword evidence="3" id="KW-0813">Transport</keyword>
<dbReference type="SUPFAM" id="SSF52540">
    <property type="entry name" value="P-loop containing nucleoside triphosphate hydrolases"/>
    <property type="match status" value="1"/>
</dbReference>
<dbReference type="InterPro" id="IPR003593">
    <property type="entry name" value="AAA+_ATPase"/>
</dbReference>
<dbReference type="RefSeq" id="WP_014763911.1">
    <property type="nucleotide sequence ID" value="NC_018000.1"/>
</dbReference>
<dbReference type="InterPro" id="IPR015855">
    <property type="entry name" value="ABC_transpr_MalK-like"/>
</dbReference>
<dbReference type="PANTHER" id="PTHR43875:SF14">
    <property type="entry name" value="ABC TRANSPORTER ATP-BINDING PROTEIN"/>
    <property type="match status" value="1"/>
</dbReference>
<dbReference type="PANTHER" id="PTHR43875">
    <property type="entry name" value="MALTODEXTRIN IMPORT ATP-BINDING PROTEIN MSMX"/>
    <property type="match status" value="1"/>
</dbReference>
<dbReference type="HOGENOM" id="CLU_000604_1_1_5"/>
<dbReference type="PROSITE" id="PS00211">
    <property type="entry name" value="ABC_TRANSPORTER_1"/>
    <property type="match status" value="1"/>
</dbReference>
<gene>
    <name evidence="7" type="ORF">USDA257_c31810</name>
</gene>
<comment type="subcellular location">
    <subcellularLocation>
        <location evidence="1">Cell inner membrane</location>
        <topology evidence="1">Peripheral membrane protein</topology>
    </subcellularLocation>
</comment>
<evidence type="ECO:0000256" key="5">
    <source>
        <dbReference type="ARBA" id="ARBA00022840"/>
    </source>
</evidence>
<evidence type="ECO:0000256" key="1">
    <source>
        <dbReference type="ARBA" id="ARBA00004417"/>
    </source>
</evidence>
<dbReference type="PROSITE" id="PS50893">
    <property type="entry name" value="ABC_TRANSPORTER_2"/>
    <property type="match status" value="1"/>
</dbReference>
<evidence type="ECO:0000313" key="8">
    <source>
        <dbReference type="Proteomes" id="UP000006180"/>
    </source>
</evidence>
<protein>
    <submittedName>
        <fullName evidence="7">Putative ABC transporter ATP-binding protein y4oS</fullName>
    </submittedName>
</protein>
<dbReference type="Gene3D" id="2.40.50.100">
    <property type="match status" value="1"/>
</dbReference>
<evidence type="ECO:0000256" key="3">
    <source>
        <dbReference type="ARBA" id="ARBA00022448"/>
    </source>
</evidence>
<dbReference type="GO" id="GO:0008643">
    <property type="term" value="P:carbohydrate transport"/>
    <property type="evidence" value="ECO:0007669"/>
    <property type="project" value="InterPro"/>
</dbReference>
<dbReference type="EMBL" id="CP003563">
    <property type="protein sequence ID" value="AFL51749.1"/>
    <property type="molecule type" value="Genomic_DNA"/>
</dbReference>
<dbReference type="AlphaFoldDB" id="I3X793"/>
<accession>I3X793</accession>
<evidence type="ECO:0000259" key="6">
    <source>
        <dbReference type="PROSITE" id="PS50893"/>
    </source>
</evidence>
<reference evidence="7 8" key="1">
    <citation type="journal article" date="2012" name="J. Bacteriol.">
        <title>Complete genome sequence of the broad-host-range strain Sinorhizobium fredii USDA257.</title>
        <authorList>
            <person name="Schuldes J."/>
            <person name="Rodriguez Orbegoso M."/>
            <person name="Schmeisser C."/>
            <person name="Krishnan H.B."/>
            <person name="Daniel R."/>
            <person name="Streit W.R."/>
        </authorList>
    </citation>
    <scope>NUCLEOTIDE SEQUENCE [LARGE SCALE GENOMIC DNA]</scope>
    <source>
        <strain evidence="7 8">USDA 257</strain>
    </source>
</reference>
<dbReference type="SMART" id="SM00382">
    <property type="entry name" value="AAA"/>
    <property type="match status" value="1"/>
</dbReference>
<keyword evidence="5 7" id="KW-0067">ATP-binding</keyword>
<dbReference type="eggNOG" id="COG3842">
    <property type="taxonomic scope" value="Bacteria"/>
</dbReference>
<dbReference type="InterPro" id="IPR040582">
    <property type="entry name" value="OB_MalK-like"/>
</dbReference>
<dbReference type="GO" id="GO:0005524">
    <property type="term" value="F:ATP binding"/>
    <property type="evidence" value="ECO:0007669"/>
    <property type="project" value="UniProtKB-KW"/>
</dbReference>
<name>I3X793_SINF2</name>